<dbReference type="InterPro" id="IPR007168">
    <property type="entry name" value="Phageshock_PspC_N"/>
</dbReference>
<evidence type="ECO:0000256" key="7">
    <source>
        <dbReference type="SAM" id="MobiDB-lite"/>
    </source>
</evidence>
<organism evidence="11 12">
    <name type="scientific">Bacteroides faecichinchillae</name>
    <dbReference type="NCBI Taxonomy" id="871325"/>
    <lineage>
        <taxon>Bacteria</taxon>
        <taxon>Pseudomonadati</taxon>
        <taxon>Bacteroidota</taxon>
        <taxon>Bacteroidia</taxon>
        <taxon>Bacteroidales</taxon>
        <taxon>Bacteroidaceae</taxon>
        <taxon>Bacteroides</taxon>
    </lineage>
</organism>
<evidence type="ECO:0000259" key="10">
    <source>
        <dbReference type="Pfam" id="PF22571"/>
    </source>
</evidence>
<keyword evidence="3 8" id="KW-0812">Transmembrane</keyword>
<feature type="transmembrane region" description="Helical" evidence="8">
    <location>
        <begin position="339"/>
        <end position="359"/>
    </location>
</feature>
<evidence type="ECO:0000256" key="2">
    <source>
        <dbReference type="ARBA" id="ARBA00022475"/>
    </source>
</evidence>
<feature type="domain" description="Phage shock protein PspC N-terminal" evidence="9">
    <location>
        <begin position="117"/>
        <end position="175"/>
    </location>
</feature>
<dbReference type="AlphaFoldDB" id="A0A1M4SEF8"/>
<evidence type="ECO:0000313" key="11">
    <source>
        <dbReference type="EMBL" id="SHE30623.1"/>
    </source>
</evidence>
<keyword evidence="4 8" id="KW-1133">Transmembrane helix</keyword>
<accession>A0A1M4SEF8</accession>
<dbReference type="GO" id="GO:0005886">
    <property type="term" value="C:plasma membrane"/>
    <property type="evidence" value="ECO:0007669"/>
    <property type="project" value="UniProtKB-SubCell"/>
</dbReference>
<dbReference type="EMBL" id="FQVD01000001">
    <property type="protein sequence ID" value="SHE30623.1"/>
    <property type="molecule type" value="Genomic_DNA"/>
</dbReference>
<evidence type="ECO:0000256" key="3">
    <source>
        <dbReference type="ARBA" id="ARBA00022692"/>
    </source>
</evidence>
<dbReference type="PANTHER" id="PTHR33885:SF3">
    <property type="entry name" value="PHAGE SHOCK PROTEIN C"/>
    <property type="match status" value="1"/>
</dbReference>
<evidence type="ECO:0000259" key="9">
    <source>
        <dbReference type="Pfam" id="PF04024"/>
    </source>
</evidence>
<feature type="transmembrane region" description="Helical" evidence="8">
    <location>
        <begin position="298"/>
        <end position="318"/>
    </location>
</feature>
<dbReference type="STRING" id="871325.SAMN05444349_101104"/>
<evidence type="ECO:0000256" key="8">
    <source>
        <dbReference type="SAM" id="Phobius"/>
    </source>
</evidence>
<name>A0A1M4SEF8_9BACE</name>
<dbReference type="RefSeq" id="WP_025073498.1">
    <property type="nucleotide sequence ID" value="NZ_FQVD01000001.1"/>
</dbReference>
<feature type="coiled-coil region" evidence="6">
    <location>
        <begin position="38"/>
        <end position="65"/>
    </location>
</feature>
<dbReference type="OrthoDB" id="5772680at2"/>
<dbReference type="Pfam" id="PF22571">
    <property type="entry name" value="LiaI-LiaF-TM_PspC"/>
    <property type="match status" value="1"/>
</dbReference>
<feature type="transmembrane region" description="Helical" evidence="8">
    <location>
        <begin position="256"/>
        <end position="278"/>
    </location>
</feature>
<evidence type="ECO:0000256" key="6">
    <source>
        <dbReference type="SAM" id="Coils"/>
    </source>
</evidence>
<dbReference type="InterPro" id="IPR052027">
    <property type="entry name" value="PspC"/>
</dbReference>
<evidence type="ECO:0000313" key="12">
    <source>
        <dbReference type="Proteomes" id="UP000184436"/>
    </source>
</evidence>
<keyword evidence="2" id="KW-1003">Cell membrane</keyword>
<protein>
    <submittedName>
        <fullName evidence="11">Phage shock protein C (PspC) family protein</fullName>
    </submittedName>
</protein>
<evidence type="ECO:0000256" key="4">
    <source>
        <dbReference type="ARBA" id="ARBA00022989"/>
    </source>
</evidence>
<evidence type="ECO:0000256" key="1">
    <source>
        <dbReference type="ARBA" id="ARBA00004162"/>
    </source>
</evidence>
<keyword evidence="6" id="KW-0175">Coiled coil</keyword>
<keyword evidence="12" id="KW-1185">Reference proteome</keyword>
<feature type="transmembrane region" description="Helical" evidence="8">
    <location>
        <begin position="148"/>
        <end position="172"/>
    </location>
</feature>
<dbReference type="Pfam" id="PF04024">
    <property type="entry name" value="PspC"/>
    <property type="match status" value="1"/>
</dbReference>
<dbReference type="Proteomes" id="UP000184436">
    <property type="component" value="Unassembled WGS sequence"/>
</dbReference>
<feature type="region of interest" description="Disordered" evidence="7">
    <location>
        <begin position="83"/>
        <end position="115"/>
    </location>
</feature>
<feature type="compositionally biased region" description="Polar residues" evidence="7">
    <location>
        <begin position="91"/>
        <end position="113"/>
    </location>
</feature>
<keyword evidence="5 8" id="KW-0472">Membrane</keyword>
<dbReference type="InterPro" id="IPR054321">
    <property type="entry name" value="PspC-rel_TM"/>
</dbReference>
<feature type="domain" description="PspC-related transmembrane region" evidence="10">
    <location>
        <begin position="210"/>
        <end position="353"/>
    </location>
</feature>
<dbReference type="PANTHER" id="PTHR33885">
    <property type="entry name" value="PHAGE SHOCK PROTEIN C"/>
    <property type="match status" value="1"/>
</dbReference>
<reference evidence="11 12" key="1">
    <citation type="submission" date="2016-11" db="EMBL/GenBank/DDBJ databases">
        <authorList>
            <person name="Jaros S."/>
            <person name="Januszkiewicz K."/>
            <person name="Wedrychowicz H."/>
        </authorList>
    </citation>
    <scope>NUCLEOTIDE SEQUENCE [LARGE SCALE GENOMIC DNA]</scope>
    <source>
        <strain evidence="11 12">DSM 26883</strain>
    </source>
</reference>
<gene>
    <name evidence="11" type="ORF">SAMN05444349_101104</name>
</gene>
<evidence type="ECO:0000256" key="5">
    <source>
        <dbReference type="ARBA" id="ARBA00023136"/>
    </source>
</evidence>
<sequence length="394" mass="44476">MKKTLTVNLGGTVYHIDEDAYNLLDNYLNNIRLHFRKQQGAEEIVNDMENRIAELFSEKVTLSKQVITISDVEEVISRMGKPEDFEDNSEYNESQKNSQQTGNSGSDASNQSETAHRRLYRDPDEKMLGGVAAGLAAYLGWDITLVRILMVILVFIPYCPVIIFYLIAWIVIPEARTAAEKLSMRGQAVTVENIGKTVTDGFERVSNGVNDYVNSGTPRSFLQKAVDIFLSVVAFFFKLVLVILAIAICPFLLIAAIVLVVALIGIIALLLGLGGMLFGTLPAVIPGLDLTIAWNSPWTFVAWIVLILFFGIPLFALVHTIFRSIFNWTAMSKRLRVSLLLIWLFCLLLVPIFFFIPSIRRTETHRYIRYEKSDTMVDTVYNNKDTIRIDTLQY</sequence>
<proteinExistence type="predicted"/>
<comment type="subcellular location">
    <subcellularLocation>
        <location evidence="1">Cell membrane</location>
        <topology evidence="1">Single-pass membrane protein</topology>
    </subcellularLocation>
</comment>